<accession>A0AAV5QF27</accession>
<evidence type="ECO:0000313" key="6">
    <source>
        <dbReference type="EMBL" id="GMM33020.1"/>
    </source>
</evidence>
<evidence type="ECO:0000313" key="7">
    <source>
        <dbReference type="Proteomes" id="UP001360560"/>
    </source>
</evidence>
<sequence length="94" mass="10589">MSRASKITLAATSLTCAATVVWVHYVQEAERAALHEGPKKDAKRMQEKIAANEKKKMINDQEHKLQLELRKKYEAIQPLSGVKVVGEDTNKTQE</sequence>
<comment type="similarity">
    <text evidence="2">Belongs to the PET117 family.</text>
</comment>
<evidence type="ECO:0000256" key="4">
    <source>
        <dbReference type="ARBA" id="ARBA00023128"/>
    </source>
</evidence>
<dbReference type="PANTHER" id="PTHR28163:SF1">
    <property type="entry name" value="PROTEIN PET117 HOMOLOG, MITOCHONDRIAL"/>
    <property type="match status" value="1"/>
</dbReference>
<keyword evidence="7" id="KW-1185">Reference proteome</keyword>
<keyword evidence="3" id="KW-0809">Transit peptide</keyword>
<dbReference type="GO" id="GO:0033617">
    <property type="term" value="P:mitochondrial respiratory chain complex IV assembly"/>
    <property type="evidence" value="ECO:0007669"/>
    <property type="project" value="TreeGrafter"/>
</dbReference>
<organism evidence="6 7">
    <name type="scientific">Saccharomycopsis crataegensis</name>
    <dbReference type="NCBI Taxonomy" id="43959"/>
    <lineage>
        <taxon>Eukaryota</taxon>
        <taxon>Fungi</taxon>
        <taxon>Dikarya</taxon>
        <taxon>Ascomycota</taxon>
        <taxon>Saccharomycotina</taxon>
        <taxon>Saccharomycetes</taxon>
        <taxon>Saccharomycopsidaceae</taxon>
        <taxon>Saccharomycopsis</taxon>
    </lineage>
</organism>
<keyword evidence="5" id="KW-0732">Signal</keyword>
<comment type="subcellular location">
    <subcellularLocation>
        <location evidence="1">Mitochondrion</location>
    </subcellularLocation>
</comment>
<dbReference type="GeneID" id="90070999"/>
<name>A0AAV5QF27_9ASCO</name>
<dbReference type="AlphaFoldDB" id="A0AAV5QF27"/>
<feature type="chain" id="PRO_5043854014" evidence="5">
    <location>
        <begin position="18"/>
        <end position="94"/>
    </location>
</feature>
<dbReference type="InterPro" id="IPR031568">
    <property type="entry name" value="Pet117"/>
</dbReference>
<evidence type="ECO:0000256" key="5">
    <source>
        <dbReference type="SAM" id="SignalP"/>
    </source>
</evidence>
<feature type="signal peptide" evidence="5">
    <location>
        <begin position="1"/>
        <end position="17"/>
    </location>
</feature>
<comment type="caution">
    <text evidence="6">The sequence shown here is derived from an EMBL/GenBank/DDBJ whole genome shotgun (WGS) entry which is preliminary data.</text>
</comment>
<evidence type="ECO:0000256" key="3">
    <source>
        <dbReference type="ARBA" id="ARBA00022946"/>
    </source>
</evidence>
<dbReference type="Pfam" id="PF15786">
    <property type="entry name" value="PET117"/>
    <property type="match status" value="1"/>
</dbReference>
<proteinExistence type="inferred from homology"/>
<dbReference type="Proteomes" id="UP001360560">
    <property type="component" value="Unassembled WGS sequence"/>
</dbReference>
<protein>
    <submittedName>
        <fullName evidence="6">Pet117 protein</fullName>
    </submittedName>
</protein>
<evidence type="ECO:0000256" key="2">
    <source>
        <dbReference type="ARBA" id="ARBA00008197"/>
    </source>
</evidence>
<dbReference type="GO" id="GO:0005739">
    <property type="term" value="C:mitochondrion"/>
    <property type="evidence" value="ECO:0007669"/>
    <property type="project" value="UniProtKB-SubCell"/>
</dbReference>
<dbReference type="RefSeq" id="XP_064850020.1">
    <property type="nucleotide sequence ID" value="XM_064993948.1"/>
</dbReference>
<dbReference type="EMBL" id="BTFZ01000001">
    <property type="protein sequence ID" value="GMM33020.1"/>
    <property type="molecule type" value="Genomic_DNA"/>
</dbReference>
<reference evidence="6 7" key="1">
    <citation type="journal article" date="2023" name="Elife">
        <title>Identification of key yeast species and microbe-microbe interactions impacting larval growth of Drosophila in the wild.</title>
        <authorList>
            <person name="Mure A."/>
            <person name="Sugiura Y."/>
            <person name="Maeda R."/>
            <person name="Honda K."/>
            <person name="Sakurai N."/>
            <person name="Takahashi Y."/>
            <person name="Watada M."/>
            <person name="Katoh T."/>
            <person name="Gotoh A."/>
            <person name="Gotoh Y."/>
            <person name="Taniguchi I."/>
            <person name="Nakamura K."/>
            <person name="Hayashi T."/>
            <person name="Katayama T."/>
            <person name="Uemura T."/>
            <person name="Hattori Y."/>
        </authorList>
    </citation>
    <scope>NUCLEOTIDE SEQUENCE [LARGE SCALE GENOMIC DNA]</scope>
    <source>
        <strain evidence="6 7">SC-9</strain>
    </source>
</reference>
<keyword evidence="4" id="KW-0496">Mitochondrion</keyword>
<dbReference type="PANTHER" id="PTHR28163">
    <property type="entry name" value="PROTEIN PET117 HOMOLOG, MITOCHONDRIAL"/>
    <property type="match status" value="1"/>
</dbReference>
<gene>
    <name evidence="6" type="ORF">DASC09_003450</name>
</gene>
<evidence type="ECO:0000256" key="1">
    <source>
        <dbReference type="ARBA" id="ARBA00004173"/>
    </source>
</evidence>